<proteinExistence type="predicted"/>
<evidence type="ECO:0000313" key="2">
    <source>
        <dbReference type="Proteomes" id="UP001257627"/>
    </source>
</evidence>
<comment type="caution">
    <text evidence="1">The sequence shown here is derived from an EMBL/GenBank/DDBJ whole genome shotgun (WGS) entry which is preliminary data.</text>
</comment>
<dbReference type="RefSeq" id="WP_164331906.1">
    <property type="nucleotide sequence ID" value="NZ_JAPEMK010000001.1"/>
</dbReference>
<reference evidence="1 2" key="1">
    <citation type="submission" date="2023-02" db="EMBL/GenBank/DDBJ databases">
        <authorList>
            <person name="Maleckis M."/>
        </authorList>
    </citation>
    <scope>NUCLEOTIDE SEQUENCE [LARGE SCALE GENOMIC DNA]</scope>
    <source>
        <strain evidence="1 2">P8-A2</strain>
    </source>
</reference>
<name>A0ABU3UAW0_9ACTN</name>
<evidence type="ECO:0000313" key="1">
    <source>
        <dbReference type="EMBL" id="MDU8990983.1"/>
    </source>
</evidence>
<keyword evidence="2" id="KW-1185">Reference proteome</keyword>
<accession>A0ABU3UAW0</accession>
<dbReference type="EMBL" id="JARAKF010000001">
    <property type="protein sequence ID" value="MDU8990983.1"/>
    <property type="molecule type" value="Genomic_DNA"/>
</dbReference>
<organism evidence="1 2">
    <name type="scientific">Streptomyces mirabilis</name>
    <dbReference type="NCBI Taxonomy" id="68239"/>
    <lineage>
        <taxon>Bacteria</taxon>
        <taxon>Bacillati</taxon>
        <taxon>Actinomycetota</taxon>
        <taxon>Actinomycetes</taxon>
        <taxon>Kitasatosporales</taxon>
        <taxon>Streptomycetaceae</taxon>
        <taxon>Streptomyces</taxon>
    </lineage>
</organism>
<dbReference type="Proteomes" id="UP001257627">
    <property type="component" value="Unassembled WGS sequence"/>
</dbReference>
<gene>
    <name evidence="1" type="ORF">PU648_00730</name>
</gene>
<protein>
    <submittedName>
        <fullName evidence="1">Uncharacterized protein</fullName>
    </submittedName>
</protein>
<sequence>MRRPRRLRVTLTDALVDGHVEEFVQLTSSEHLPGVLVERVHDVLVSGVRPGRIGFGSCWCELRDDSSSGGQIRKARFALGQSSGEVLDLTA</sequence>